<proteinExistence type="predicted"/>
<keyword evidence="1" id="KW-0472">Membrane</keyword>
<organism evidence="2 3">
    <name type="scientific">Piscinibacter gummiphilus</name>
    <dbReference type="NCBI Taxonomy" id="946333"/>
    <lineage>
        <taxon>Bacteria</taxon>
        <taxon>Pseudomonadati</taxon>
        <taxon>Pseudomonadota</taxon>
        <taxon>Betaproteobacteria</taxon>
        <taxon>Burkholderiales</taxon>
        <taxon>Sphaerotilaceae</taxon>
        <taxon>Piscinibacter</taxon>
    </lineage>
</organism>
<dbReference type="EMBL" id="CP136336">
    <property type="protein sequence ID" value="WOB05928.1"/>
    <property type="molecule type" value="Genomic_DNA"/>
</dbReference>
<keyword evidence="1" id="KW-1133">Transmembrane helix</keyword>
<dbReference type="Pfam" id="PF19447">
    <property type="entry name" value="DUF5985"/>
    <property type="match status" value="1"/>
</dbReference>
<protein>
    <submittedName>
        <fullName evidence="2">DUF5985 family protein</fullName>
    </submittedName>
</protein>
<keyword evidence="3" id="KW-1185">Reference proteome</keyword>
<feature type="transmembrane region" description="Helical" evidence="1">
    <location>
        <begin position="31"/>
        <end position="51"/>
    </location>
</feature>
<reference evidence="2 3" key="1">
    <citation type="submission" date="2023-10" db="EMBL/GenBank/DDBJ databases">
        <title>Bacteria for the degradation of biodegradable plastic PBAT(Polybutylene adipate terephthalate).</title>
        <authorList>
            <person name="Weon H.-Y."/>
            <person name="Yeon J."/>
        </authorList>
    </citation>
    <scope>NUCLEOTIDE SEQUENCE [LARGE SCALE GENOMIC DNA]</scope>
    <source>
        <strain evidence="2 3">SBD 7-3</strain>
    </source>
</reference>
<name>A0ABZ0CLR7_9BURK</name>
<sequence>MAEIAYAACAITAGLCAWLLLRAFMRSRFRLLLWGGLCFVGLTLNSVLLIFDKMVFPALDLSVFRLSMGLVALLVLLTGLILDGDA</sequence>
<feature type="transmembrane region" description="Helical" evidence="1">
    <location>
        <begin position="6"/>
        <end position="24"/>
    </location>
</feature>
<feature type="transmembrane region" description="Helical" evidence="1">
    <location>
        <begin position="63"/>
        <end position="82"/>
    </location>
</feature>
<dbReference type="InterPro" id="IPR046027">
    <property type="entry name" value="DUF5985"/>
</dbReference>
<dbReference type="Proteomes" id="UP001303946">
    <property type="component" value="Chromosome"/>
</dbReference>
<gene>
    <name evidence="2" type="ORF">RXV79_13460</name>
</gene>
<accession>A0ABZ0CLR7</accession>
<evidence type="ECO:0000313" key="2">
    <source>
        <dbReference type="EMBL" id="WOB05928.1"/>
    </source>
</evidence>
<evidence type="ECO:0000313" key="3">
    <source>
        <dbReference type="Proteomes" id="UP001303946"/>
    </source>
</evidence>
<evidence type="ECO:0000256" key="1">
    <source>
        <dbReference type="SAM" id="Phobius"/>
    </source>
</evidence>
<keyword evidence="1" id="KW-0812">Transmembrane</keyword>
<dbReference type="RefSeq" id="WP_316698044.1">
    <property type="nucleotide sequence ID" value="NZ_CP136336.1"/>
</dbReference>